<gene>
    <name evidence="2" type="ORF">QEH52_14065</name>
</gene>
<name>A0ABU1AWW9_9BACT</name>
<keyword evidence="3" id="KW-1185">Reference proteome</keyword>
<dbReference type="Pfam" id="PF10128">
    <property type="entry name" value="OpcA_G6PD_assem"/>
    <property type="match status" value="1"/>
</dbReference>
<dbReference type="EMBL" id="JARXHW010000036">
    <property type="protein sequence ID" value="MDQ8208647.1"/>
    <property type="molecule type" value="Genomic_DNA"/>
</dbReference>
<sequence>MKDLIDVLPGIDLPVGEVTSRLDHMWESEATGSPSAFRASQMNVVLHFGWGVTAEEAHARFEALLTFAQRYPSRIIVLCPSREIQDASMRAKLFSQCYIGDSHREMCCCEALILGYQPENCGYLANQVSVWLEPDLPSYHWFCGVPGERIEDYFDNLLMGVRRSIYDSSYEGKDLNQLNWPEAAGVGDLAMARLLPVRQAIGQFLSGYAIEDLCRGLESVTVRHGESTWGEGQRLMDWVRECLAACKGSEDCATESARYSMEECGEQEAGCSLALEFGYSDERYFKWRKFCEGSMGEIEALLGQSEEKISTRVKPLAAEQMIAEALFF</sequence>
<dbReference type="InterPro" id="IPR004555">
    <property type="entry name" value="G6PDH_assembly_OpcA"/>
</dbReference>
<dbReference type="Proteomes" id="UP001225316">
    <property type="component" value="Unassembled WGS sequence"/>
</dbReference>
<organism evidence="2 3">
    <name type="scientific">Thalassobacterium maritimum</name>
    <dbReference type="NCBI Taxonomy" id="3041265"/>
    <lineage>
        <taxon>Bacteria</taxon>
        <taxon>Pseudomonadati</taxon>
        <taxon>Verrucomicrobiota</taxon>
        <taxon>Opitutia</taxon>
        <taxon>Puniceicoccales</taxon>
        <taxon>Coraliomargaritaceae</taxon>
        <taxon>Thalassobacterium</taxon>
    </lineage>
</organism>
<proteinExistence type="predicted"/>
<feature type="domain" description="Glucose-6-phosphate dehydrogenase assembly protein OpcA N-terminal" evidence="1">
    <location>
        <begin position="68"/>
        <end position="177"/>
    </location>
</feature>
<evidence type="ECO:0000313" key="3">
    <source>
        <dbReference type="Proteomes" id="UP001225316"/>
    </source>
</evidence>
<evidence type="ECO:0000259" key="1">
    <source>
        <dbReference type="Pfam" id="PF10128"/>
    </source>
</evidence>
<protein>
    <submittedName>
        <fullName evidence="2">Glucose-6-phosphate dehydrogenase assembly protein OpcA</fullName>
    </submittedName>
</protein>
<evidence type="ECO:0000313" key="2">
    <source>
        <dbReference type="EMBL" id="MDQ8208647.1"/>
    </source>
</evidence>
<dbReference type="PANTHER" id="PTHR38658">
    <property type="entry name" value="OXPP CYCLE PROTEIN OPCA-RELATED"/>
    <property type="match status" value="1"/>
</dbReference>
<reference evidence="2 3" key="1">
    <citation type="submission" date="2023-04" db="EMBL/GenBank/DDBJ databases">
        <title>A novel bacteria isolated from coastal sediment.</title>
        <authorList>
            <person name="Liu X.-J."/>
            <person name="Du Z.-J."/>
        </authorList>
    </citation>
    <scope>NUCLEOTIDE SEQUENCE [LARGE SCALE GENOMIC DNA]</scope>
    <source>
        <strain evidence="2 3">SDUM461003</strain>
    </source>
</reference>
<dbReference type="InterPro" id="IPR046801">
    <property type="entry name" value="OpcA_G6PD_N"/>
</dbReference>
<accession>A0ABU1AWW9</accession>
<dbReference type="RefSeq" id="WP_308951275.1">
    <property type="nucleotide sequence ID" value="NZ_JARXHW010000036.1"/>
</dbReference>
<dbReference type="PANTHER" id="PTHR38658:SF1">
    <property type="entry name" value="OXPP CYCLE PROTEIN OPCA-RELATED"/>
    <property type="match status" value="1"/>
</dbReference>
<comment type="caution">
    <text evidence="2">The sequence shown here is derived from an EMBL/GenBank/DDBJ whole genome shotgun (WGS) entry which is preliminary data.</text>
</comment>